<organism evidence="1 2">
    <name type="scientific">Kineothrix sedimenti</name>
    <dbReference type="NCBI Taxonomy" id="3123317"/>
    <lineage>
        <taxon>Bacteria</taxon>
        <taxon>Bacillati</taxon>
        <taxon>Bacillota</taxon>
        <taxon>Clostridia</taxon>
        <taxon>Lachnospirales</taxon>
        <taxon>Lachnospiraceae</taxon>
        <taxon>Kineothrix</taxon>
    </lineage>
</organism>
<gene>
    <name evidence="1" type="ORF">V6984_09720</name>
</gene>
<sequence>MPYIAINTSKLLSDTQKEALKTALGEKITVIPGKVESKLMIDISDSHTMYFAGEKRELAYVDVKCYGSTEFASKKAFTEAAFEAVQQTTGLPQDGIYLTYSEFENWGTLGSMK</sequence>
<evidence type="ECO:0000313" key="2">
    <source>
        <dbReference type="Proteomes" id="UP001451571"/>
    </source>
</evidence>
<protein>
    <submittedName>
        <fullName evidence="1">Phenylpyruvate tautomerase MIF-related protein</fullName>
    </submittedName>
</protein>
<evidence type="ECO:0000313" key="1">
    <source>
        <dbReference type="EMBL" id="XAH76010.1"/>
    </source>
</evidence>
<reference evidence="1 2" key="1">
    <citation type="submission" date="2024-02" db="EMBL/GenBank/DDBJ databases">
        <title>Bacterial strain from lacustrine sediment.</title>
        <authorList>
            <person name="Petit C."/>
            <person name="Fadhlaoui K."/>
        </authorList>
    </citation>
    <scope>NUCLEOTIDE SEQUENCE [LARGE SCALE GENOMIC DNA]</scope>
    <source>
        <strain evidence="1 2">IPX-CK</strain>
    </source>
</reference>
<proteinExistence type="predicted"/>
<name>A0ABZ3F2Y8_9FIRM</name>
<dbReference type="RefSeq" id="WP_342759582.1">
    <property type="nucleotide sequence ID" value="NZ_CP146256.1"/>
</dbReference>
<accession>A0ABZ3F2Y8</accession>
<dbReference type="SUPFAM" id="SSF55331">
    <property type="entry name" value="Tautomerase/MIF"/>
    <property type="match status" value="1"/>
</dbReference>
<dbReference type="Pfam" id="PF01187">
    <property type="entry name" value="MIF"/>
    <property type="match status" value="1"/>
</dbReference>
<dbReference type="InterPro" id="IPR014347">
    <property type="entry name" value="Tautomerase/MIF_sf"/>
</dbReference>
<dbReference type="Proteomes" id="UP001451571">
    <property type="component" value="Chromosome"/>
</dbReference>
<dbReference type="InterPro" id="IPR001398">
    <property type="entry name" value="Macrophage_inhib_fac"/>
</dbReference>
<dbReference type="EMBL" id="CP146256">
    <property type="protein sequence ID" value="XAH76010.1"/>
    <property type="molecule type" value="Genomic_DNA"/>
</dbReference>
<keyword evidence="2" id="KW-1185">Reference proteome</keyword>
<dbReference type="Gene3D" id="3.30.429.10">
    <property type="entry name" value="Macrophage Migration Inhibitory Factor"/>
    <property type="match status" value="1"/>
</dbReference>